<dbReference type="GO" id="GO:0046872">
    <property type="term" value="F:metal ion binding"/>
    <property type="evidence" value="ECO:0007669"/>
    <property type="project" value="UniProtKB-KW"/>
</dbReference>
<feature type="binding site" evidence="11">
    <location>
        <position position="54"/>
    </location>
    <ligand>
        <name>L-glutamine</name>
        <dbReference type="ChEBI" id="CHEBI:58359"/>
    </ligand>
</feature>
<gene>
    <name evidence="11" type="primary">pyrG</name>
    <name evidence="14" type="ORF">J3R75_000755</name>
</gene>
<feature type="domain" description="CTP synthase N-terminal" evidence="13">
    <location>
        <begin position="3"/>
        <end position="267"/>
    </location>
</feature>
<protein>
    <recommendedName>
        <fullName evidence="11">CTP synthase</fullName>
        <ecNumber evidence="11">6.3.4.2</ecNumber>
    </recommendedName>
    <alternativeName>
        <fullName evidence="11">Cytidine 5'-triphosphate synthase</fullName>
    </alternativeName>
    <alternativeName>
        <fullName evidence="11">Cytidine triphosphate synthetase</fullName>
        <shortName evidence="11">CTP synthetase</shortName>
        <shortName evidence="11">CTPS</shortName>
    </alternativeName>
    <alternativeName>
        <fullName evidence="11">UTP--ammonia ligase</fullName>
    </alternativeName>
</protein>
<dbReference type="Proteomes" id="UP001238163">
    <property type="component" value="Unassembled WGS sequence"/>
</dbReference>
<feature type="active site" evidence="11">
    <location>
        <position position="505"/>
    </location>
</feature>
<dbReference type="GO" id="GO:0097268">
    <property type="term" value="C:cytoophidium"/>
    <property type="evidence" value="ECO:0007669"/>
    <property type="project" value="UniProtKB-ARBA"/>
</dbReference>
<evidence type="ECO:0000256" key="10">
    <source>
        <dbReference type="ARBA" id="ARBA00047781"/>
    </source>
</evidence>
<accession>A0AAE3VDS6</accession>
<feature type="binding site" evidence="11">
    <location>
        <begin position="187"/>
        <end position="192"/>
    </location>
    <ligand>
        <name>CTP</name>
        <dbReference type="ChEBI" id="CHEBI:37563"/>
        <note>allosteric inhibitor</note>
    </ligand>
</feature>
<dbReference type="SUPFAM" id="SSF52540">
    <property type="entry name" value="P-loop containing nucleoside triphosphate hydrolases"/>
    <property type="match status" value="1"/>
</dbReference>
<keyword evidence="7 11" id="KW-0460">Magnesium</keyword>
<dbReference type="InterPro" id="IPR033828">
    <property type="entry name" value="GATase1_CTP_Synthase"/>
</dbReference>
<evidence type="ECO:0000259" key="12">
    <source>
        <dbReference type="Pfam" id="PF00117"/>
    </source>
</evidence>
<comment type="similarity">
    <text evidence="2 11">Belongs to the CTP synthase family.</text>
</comment>
<feature type="binding site" evidence="11">
    <location>
        <position position="223"/>
    </location>
    <ligand>
        <name>UTP</name>
        <dbReference type="ChEBI" id="CHEBI:46398"/>
    </ligand>
</feature>
<keyword evidence="4 11" id="KW-0479">Metal-binding</keyword>
<organism evidence="14 15">
    <name type="scientific">Oligosphaera ethanolica</name>
    <dbReference type="NCBI Taxonomy" id="760260"/>
    <lineage>
        <taxon>Bacteria</taxon>
        <taxon>Pseudomonadati</taxon>
        <taxon>Lentisphaerota</taxon>
        <taxon>Oligosphaeria</taxon>
        <taxon>Oligosphaerales</taxon>
        <taxon>Oligosphaeraceae</taxon>
        <taxon>Oligosphaera</taxon>
    </lineage>
</organism>
<dbReference type="GO" id="GO:0005524">
    <property type="term" value="F:ATP binding"/>
    <property type="evidence" value="ECO:0007669"/>
    <property type="project" value="UniProtKB-KW"/>
</dbReference>
<proteinExistence type="inferred from homology"/>
<comment type="catalytic activity">
    <reaction evidence="11">
        <text>UTP + NH4(+) + ATP = CTP + ADP + phosphate + 2 H(+)</text>
        <dbReference type="Rhea" id="RHEA:16597"/>
        <dbReference type="ChEBI" id="CHEBI:15378"/>
        <dbReference type="ChEBI" id="CHEBI:28938"/>
        <dbReference type="ChEBI" id="CHEBI:30616"/>
        <dbReference type="ChEBI" id="CHEBI:37563"/>
        <dbReference type="ChEBI" id="CHEBI:43474"/>
        <dbReference type="ChEBI" id="CHEBI:46398"/>
        <dbReference type="ChEBI" id="CHEBI:456216"/>
    </reaction>
</comment>
<dbReference type="InterPro" id="IPR027417">
    <property type="entry name" value="P-loop_NTPase"/>
</dbReference>
<evidence type="ECO:0000256" key="7">
    <source>
        <dbReference type="ARBA" id="ARBA00022842"/>
    </source>
</evidence>
<dbReference type="GO" id="GO:0044210">
    <property type="term" value="P:'de novo' CTP biosynthetic process"/>
    <property type="evidence" value="ECO:0007669"/>
    <property type="project" value="UniProtKB-UniRule"/>
</dbReference>
<dbReference type="FunFam" id="3.40.50.300:FF:000009">
    <property type="entry name" value="CTP synthase"/>
    <property type="match status" value="1"/>
</dbReference>
<dbReference type="InterPro" id="IPR017456">
    <property type="entry name" value="CTP_synthase_N"/>
</dbReference>
<dbReference type="HAMAP" id="MF_01227">
    <property type="entry name" value="PyrG"/>
    <property type="match status" value="1"/>
</dbReference>
<feature type="binding site" evidence="11">
    <location>
        <position position="140"/>
    </location>
    <ligand>
        <name>Mg(2+)</name>
        <dbReference type="ChEBI" id="CHEBI:18420"/>
    </ligand>
</feature>
<evidence type="ECO:0000256" key="2">
    <source>
        <dbReference type="ARBA" id="ARBA00007533"/>
    </source>
</evidence>
<comment type="function">
    <text evidence="11">Catalyzes the ATP-dependent amination of UTP to CTP with either L-glutamine or ammonia as the source of nitrogen. Regulates intracellular CTP levels through interactions with the four ribonucleotide triphosphates.</text>
</comment>
<feature type="binding site" evidence="11">
    <location>
        <position position="352"/>
    </location>
    <ligand>
        <name>L-glutamine</name>
        <dbReference type="ChEBI" id="CHEBI:58359"/>
    </ligand>
</feature>
<evidence type="ECO:0000256" key="1">
    <source>
        <dbReference type="ARBA" id="ARBA00005171"/>
    </source>
</evidence>
<evidence type="ECO:0000256" key="11">
    <source>
        <dbReference type="HAMAP-Rule" id="MF_01227"/>
    </source>
</evidence>
<feature type="domain" description="Glutamine amidotransferase" evidence="12">
    <location>
        <begin position="303"/>
        <end position="523"/>
    </location>
</feature>
<comment type="pathway">
    <text evidence="1 11">Pyrimidine metabolism; CTP biosynthesis via de novo pathway; CTP from UDP: step 2/2.</text>
</comment>
<dbReference type="PANTHER" id="PTHR11550:SF0">
    <property type="entry name" value="CTP SYNTHASE-RELATED"/>
    <property type="match status" value="1"/>
</dbReference>
<dbReference type="AlphaFoldDB" id="A0AAE3VDS6"/>
<dbReference type="NCBIfam" id="NF003792">
    <property type="entry name" value="PRK05380.1"/>
    <property type="match status" value="1"/>
</dbReference>
<comment type="catalytic activity">
    <reaction evidence="10 11">
        <text>UTP + L-glutamine + ATP + H2O = CTP + L-glutamate + ADP + phosphate + 2 H(+)</text>
        <dbReference type="Rhea" id="RHEA:26426"/>
        <dbReference type="ChEBI" id="CHEBI:15377"/>
        <dbReference type="ChEBI" id="CHEBI:15378"/>
        <dbReference type="ChEBI" id="CHEBI:29985"/>
        <dbReference type="ChEBI" id="CHEBI:30616"/>
        <dbReference type="ChEBI" id="CHEBI:37563"/>
        <dbReference type="ChEBI" id="CHEBI:43474"/>
        <dbReference type="ChEBI" id="CHEBI:46398"/>
        <dbReference type="ChEBI" id="CHEBI:58359"/>
        <dbReference type="ChEBI" id="CHEBI:456216"/>
        <dbReference type="EC" id="6.3.4.2"/>
    </reaction>
</comment>
<comment type="miscellaneous">
    <text evidence="11">CTPSs have evolved a hybrid strategy for distinguishing between UTP and CTP. The overlapping regions of the product feedback inhibitory and substrate sites recognize a common feature in both compounds, the triphosphate moiety. To differentiate isosteric substrate and product pyrimidine rings, an additional pocket far from the expected kinase/ligase catalytic site, specifically recognizes the cytosine and ribose portions of the product inhibitor.</text>
</comment>
<feature type="region of interest" description="Amidoligase domain" evidence="11">
    <location>
        <begin position="1"/>
        <end position="267"/>
    </location>
</feature>
<evidence type="ECO:0000256" key="9">
    <source>
        <dbReference type="ARBA" id="ARBA00022975"/>
    </source>
</evidence>
<feature type="active site" evidence="11">
    <location>
        <position position="507"/>
    </location>
</feature>
<evidence type="ECO:0000313" key="14">
    <source>
        <dbReference type="EMBL" id="MDQ0288648.1"/>
    </source>
</evidence>
<evidence type="ECO:0000313" key="15">
    <source>
        <dbReference type="Proteomes" id="UP001238163"/>
    </source>
</evidence>
<keyword evidence="3 11" id="KW-0436">Ligase</keyword>
<dbReference type="PANTHER" id="PTHR11550">
    <property type="entry name" value="CTP SYNTHASE"/>
    <property type="match status" value="1"/>
</dbReference>
<evidence type="ECO:0000256" key="3">
    <source>
        <dbReference type="ARBA" id="ARBA00022598"/>
    </source>
</evidence>
<dbReference type="RefSeq" id="WP_307259980.1">
    <property type="nucleotide sequence ID" value="NZ_JAUSVL010000001.1"/>
</dbReference>
<dbReference type="PROSITE" id="PS51273">
    <property type="entry name" value="GATASE_TYPE_1"/>
    <property type="match status" value="1"/>
</dbReference>
<dbReference type="GO" id="GO:0005829">
    <property type="term" value="C:cytosol"/>
    <property type="evidence" value="ECO:0007669"/>
    <property type="project" value="TreeGrafter"/>
</dbReference>
<keyword evidence="9 11" id="KW-0665">Pyrimidine biosynthesis</keyword>
<feature type="binding site" evidence="11">
    <location>
        <position position="403"/>
    </location>
    <ligand>
        <name>L-glutamine</name>
        <dbReference type="ChEBI" id="CHEBI:58359"/>
    </ligand>
</feature>
<dbReference type="InterPro" id="IPR017926">
    <property type="entry name" value="GATASE"/>
</dbReference>
<keyword evidence="5 11" id="KW-0547">Nucleotide-binding</keyword>
<feature type="binding site" evidence="11">
    <location>
        <position position="13"/>
    </location>
    <ligand>
        <name>CTP</name>
        <dbReference type="ChEBI" id="CHEBI:37563"/>
        <note>allosteric inhibitor</note>
    </ligand>
</feature>
<feature type="binding site" evidence="11">
    <location>
        <begin position="147"/>
        <end position="149"/>
    </location>
    <ligand>
        <name>CTP</name>
        <dbReference type="ChEBI" id="CHEBI:37563"/>
        <note>allosteric inhibitor</note>
    </ligand>
</feature>
<feature type="binding site" evidence="11">
    <location>
        <position position="460"/>
    </location>
    <ligand>
        <name>L-glutamine</name>
        <dbReference type="ChEBI" id="CHEBI:58359"/>
    </ligand>
</feature>
<feature type="binding site" evidence="11">
    <location>
        <begin position="187"/>
        <end position="192"/>
    </location>
    <ligand>
        <name>UTP</name>
        <dbReference type="ChEBI" id="CHEBI:46398"/>
    </ligand>
</feature>
<keyword evidence="6 11" id="KW-0067">ATP-binding</keyword>
<dbReference type="GO" id="GO:0019856">
    <property type="term" value="P:pyrimidine nucleobase biosynthetic process"/>
    <property type="evidence" value="ECO:0007669"/>
    <property type="project" value="TreeGrafter"/>
</dbReference>
<dbReference type="Gene3D" id="3.40.50.300">
    <property type="entry name" value="P-loop containing nucleotide triphosphate hydrolases"/>
    <property type="match status" value="1"/>
</dbReference>
<dbReference type="Pfam" id="PF00117">
    <property type="entry name" value="GATase"/>
    <property type="match status" value="1"/>
</dbReference>
<evidence type="ECO:0000256" key="8">
    <source>
        <dbReference type="ARBA" id="ARBA00022962"/>
    </source>
</evidence>
<feature type="binding site" evidence="11">
    <location>
        <position position="71"/>
    </location>
    <ligand>
        <name>ATP</name>
        <dbReference type="ChEBI" id="CHEBI:30616"/>
    </ligand>
</feature>
<dbReference type="CDD" id="cd01746">
    <property type="entry name" value="GATase1_CTP_Synthase"/>
    <property type="match status" value="1"/>
</dbReference>
<comment type="catalytic activity">
    <reaction evidence="11">
        <text>L-glutamine + H2O = L-glutamate + NH4(+)</text>
        <dbReference type="Rhea" id="RHEA:15889"/>
        <dbReference type="ChEBI" id="CHEBI:15377"/>
        <dbReference type="ChEBI" id="CHEBI:28938"/>
        <dbReference type="ChEBI" id="CHEBI:29985"/>
        <dbReference type="ChEBI" id="CHEBI:58359"/>
    </reaction>
</comment>
<evidence type="ECO:0000259" key="13">
    <source>
        <dbReference type="Pfam" id="PF06418"/>
    </source>
</evidence>
<feature type="binding site" evidence="11">
    <location>
        <begin position="14"/>
        <end position="19"/>
    </location>
    <ligand>
        <name>ATP</name>
        <dbReference type="ChEBI" id="CHEBI:30616"/>
    </ligand>
</feature>
<reference evidence="14" key="1">
    <citation type="submission" date="2023-07" db="EMBL/GenBank/DDBJ databases">
        <title>Genomic Encyclopedia of Type Strains, Phase IV (KMG-IV): sequencing the most valuable type-strain genomes for metagenomic binning, comparative biology and taxonomic classification.</title>
        <authorList>
            <person name="Goeker M."/>
        </authorList>
    </citation>
    <scope>NUCLEOTIDE SEQUENCE</scope>
    <source>
        <strain evidence="14">DSM 24202</strain>
    </source>
</reference>
<dbReference type="EC" id="6.3.4.2" evidence="11"/>
<dbReference type="Pfam" id="PF06418">
    <property type="entry name" value="CTP_synth_N"/>
    <property type="match status" value="1"/>
</dbReference>
<keyword evidence="8 11" id="KW-0315">Glutamine amidotransferase</keyword>
<dbReference type="EMBL" id="JAUSVL010000001">
    <property type="protein sequence ID" value="MDQ0288648.1"/>
    <property type="molecule type" value="Genomic_DNA"/>
</dbReference>
<dbReference type="InterPro" id="IPR029062">
    <property type="entry name" value="Class_I_gatase-like"/>
</dbReference>
<comment type="subunit">
    <text evidence="11">Homotetramer.</text>
</comment>
<feature type="active site" description="Nucleophile; for glutamine hydrolysis" evidence="11">
    <location>
        <position position="379"/>
    </location>
</feature>
<dbReference type="SUPFAM" id="SSF52317">
    <property type="entry name" value="Class I glutamine amidotransferase-like"/>
    <property type="match status" value="1"/>
</dbReference>
<feature type="binding site" evidence="11">
    <location>
        <begin position="239"/>
        <end position="241"/>
    </location>
    <ligand>
        <name>ATP</name>
        <dbReference type="ChEBI" id="CHEBI:30616"/>
    </ligand>
</feature>
<comment type="activity regulation">
    <text evidence="11">Allosterically activated by GTP, when glutamine is the substrate; GTP has no effect on the reaction when ammonia is the substrate. The allosteric effector GTP functions by stabilizing the protein conformation that binds the tetrahedral intermediate(s) formed during glutamine hydrolysis. Inhibited by the product CTP, via allosteric rather than competitive inhibition.</text>
</comment>
<dbReference type="InterPro" id="IPR004468">
    <property type="entry name" value="CTP_synthase"/>
</dbReference>
<keyword evidence="15" id="KW-1185">Reference proteome</keyword>
<dbReference type="CDD" id="cd03113">
    <property type="entry name" value="CTPS_N"/>
    <property type="match status" value="1"/>
</dbReference>
<dbReference type="GO" id="GO:0042802">
    <property type="term" value="F:identical protein binding"/>
    <property type="evidence" value="ECO:0007669"/>
    <property type="project" value="TreeGrafter"/>
</dbReference>
<dbReference type="FunFam" id="3.40.50.880:FF:000002">
    <property type="entry name" value="CTP synthase"/>
    <property type="match status" value="1"/>
</dbReference>
<feature type="binding site" evidence="11">
    <location>
        <position position="223"/>
    </location>
    <ligand>
        <name>CTP</name>
        <dbReference type="ChEBI" id="CHEBI:37563"/>
        <note>allosteric inhibitor</note>
    </ligand>
</feature>
<evidence type="ECO:0000256" key="5">
    <source>
        <dbReference type="ARBA" id="ARBA00022741"/>
    </source>
</evidence>
<dbReference type="GO" id="GO:0003883">
    <property type="term" value="F:CTP synthase activity"/>
    <property type="evidence" value="ECO:0007669"/>
    <property type="project" value="UniProtKB-UniRule"/>
</dbReference>
<feature type="binding site" evidence="11">
    <location>
        <position position="13"/>
    </location>
    <ligand>
        <name>UTP</name>
        <dbReference type="ChEBI" id="CHEBI:46398"/>
    </ligand>
</feature>
<evidence type="ECO:0000256" key="6">
    <source>
        <dbReference type="ARBA" id="ARBA00022840"/>
    </source>
</evidence>
<name>A0AAE3VDS6_9BACT</name>
<sequence>MAKYIFITGGVVSSLGKGITSASLALLLKSRGYRVAMQKLDPYLNVDPGTMSPYQHGEVFVTDDGTETDLDLGHYERFAGVSCGRHSNYTSGRIYSNVIARERAGGYLGATVQVIPHITDEIKLAMRSAAADDIDIVICEIGGTAGDIESQPFLEAARQFKLEAGAGNALFIHLTLVPYLRAAGELKTKPSQQSVGILRNIGIMPDVLVCRTEVSMGAEHRRKIAMFCNVPEDLVIEEKDVANSIYEVPSELAAQQLDMKVLEYLRLPVHEIHHSDWDGVLQRVLHPRRRCRIALVGKYVECRDAYKSVYEALSHAGIASYAKVEVEMIEAEELAGGCERLGAVDGVIVPGGFGQRGVECKLAAVRYARENGVPLLGICLGMQCIVIEYARNVLGWEDADSTEFNEATTHPVIDLLPEQRGVTAKGGTMRLGAYPCLLRPNTVSASCYGEEEISERHRHRYEFNNLFREDLSNAGLVIAGVSRDQRLVEIVELPGRPFFVGCQFHPEFKSRPIAAHPLFQGLVTAALERHYADRGANRETVHAKAQ</sequence>
<dbReference type="NCBIfam" id="TIGR00337">
    <property type="entry name" value="PyrG"/>
    <property type="match status" value="1"/>
</dbReference>
<evidence type="ECO:0000256" key="4">
    <source>
        <dbReference type="ARBA" id="ARBA00022723"/>
    </source>
</evidence>
<feature type="binding site" evidence="11">
    <location>
        <begin position="380"/>
        <end position="383"/>
    </location>
    <ligand>
        <name>L-glutamine</name>
        <dbReference type="ChEBI" id="CHEBI:58359"/>
    </ligand>
</feature>
<comment type="caution">
    <text evidence="14">The sequence shown here is derived from an EMBL/GenBank/DDBJ whole genome shotgun (WGS) entry which is preliminary data.</text>
</comment>
<feature type="binding site" evidence="11">
    <location>
        <position position="71"/>
    </location>
    <ligand>
        <name>Mg(2+)</name>
        <dbReference type="ChEBI" id="CHEBI:18420"/>
    </ligand>
</feature>
<dbReference type="Gene3D" id="3.40.50.880">
    <property type="match status" value="1"/>
</dbReference>